<dbReference type="OrthoDB" id="9812295at2"/>
<evidence type="ECO:0000313" key="3">
    <source>
        <dbReference type="Proteomes" id="UP000051950"/>
    </source>
</evidence>
<keyword evidence="3" id="KW-1185">Reference proteome</keyword>
<evidence type="ECO:0000313" key="2">
    <source>
        <dbReference type="EMBL" id="KRT14932.1"/>
    </source>
</evidence>
<dbReference type="SUPFAM" id="SSF52218">
    <property type="entry name" value="Flavoproteins"/>
    <property type="match status" value="1"/>
</dbReference>
<gene>
    <name evidence="2" type="ORF">ASU31_16565</name>
</gene>
<comment type="caution">
    <text evidence="2">The sequence shown here is derived from an EMBL/GenBank/DDBJ whole genome shotgun (WGS) entry which is preliminary data.</text>
</comment>
<dbReference type="InterPro" id="IPR050712">
    <property type="entry name" value="NAD(P)H-dep_reductase"/>
</dbReference>
<dbReference type="Pfam" id="PF03358">
    <property type="entry name" value="FMN_red"/>
    <property type="match status" value="1"/>
</dbReference>
<sequence length="185" mass="20352">MEKNRKIVGLCGSLRKGSYNAMLLKVAGGLIPKDIQFETVTFDEIPVYNADHDLPEVEERPASVVKFRDALATADAFIIVSPEYNYSIPGGLKNAIDWASRGKDSPLMHKPVAVMGATQGMWGTVRMQTAFLPVFTFLNMNPVLQPEVLVAQAQNKFDAEGNLIDEKTIGIIKKKIENLISACKV</sequence>
<organism evidence="2 3">
    <name type="scientific">Pedobacter ginsenosidimutans</name>
    <dbReference type="NCBI Taxonomy" id="687842"/>
    <lineage>
        <taxon>Bacteria</taxon>
        <taxon>Pseudomonadati</taxon>
        <taxon>Bacteroidota</taxon>
        <taxon>Sphingobacteriia</taxon>
        <taxon>Sphingobacteriales</taxon>
        <taxon>Sphingobacteriaceae</taxon>
        <taxon>Pedobacter</taxon>
    </lineage>
</organism>
<dbReference type="GO" id="GO:0005829">
    <property type="term" value="C:cytosol"/>
    <property type="evidence" value="ECO:0007669"/>
    <property type="project" value="TreeGrafter"/>
</dbReference>
<dbReference type="PANTHER" id="PTHR30543:SF21">
    <property type="entry name" value="NAD(P)H-DEPENDENT FMN REDUCTASE LOT6"/>
    <property type="match status" value="1"/>
</dbReference>
<accession>A0A0T5VN01</accession>
<dbReference type="GO" id="GO:0016491">
    <property type="term" value="F:oxidoreductase activity"/>
    <property type="evidence" value="ECO:0007669"/>
    <property type="project" value="InterPro"/>
</dbReference>
<dbReference type="STRING" id="687842.ASU31_16565"/>
<dbReference type="InterPro" id="IPR029039">
    <property type="entry name" value="Flavoprotein-like_sf"/>
</dbReference>
<reference evidence="2 3" key="1">
    <citation type="submission" date="2015-11" db="EMBL/GenBank/DDBJ databases">
        <title>Sequence of Pedobacter ginsenosidimutans.</title>
        <authorList>
            <person name="Carson E."/>
            <person name="Keyser V."/>
            <person name="Newman J."/>
            <person name="Miller J."/>
        </authorList>
    </citation>
    <scope>NUCLEOTIDE SEQUENCE [LARGE SCALE GENOMIC DNA]</scope>
    <source>
        <strain evidence="2 3">KACC 14530</strain>
    </source>
</reference>
<dbReference type="EMBL" id="LMZQ01000013">
    <property type="protein sequence ID" value="KRT14932.1"/>
    <property type="molecule type" value="Genomic_DNA"/>
</dbReference>
<dbReference type="RefSeq" id="WP_057933389.1">
    <property type="nucleotide sequence ID" value="NZ_LMZQ01000013.1"/>
</dbReference>
<name>A0A0T5VN01_9SPHI</name>
<dbReference type="Gene3D" id="3.40.50.360">
    <property type="match status" value="1"/>
</dbReference>
<proteinExistence type="predicted"/>
<dbReference type="InterPro" id="IPR005025">
    <property type="entry name" value="FMN_Rdtase-like_dom"/>
</dbReference>
<dbReference type="GO" id="GO:0010181">
    <property type="term" value="F:FMN binding"/>
    <property type="evidence" value="ECO:0007669"/>
    <property type="project" value="TreeGrafter"/>
</dbReference>
<feature type="domain" description="NADPH-dependent FMN reductase-like" evidence="1">
    <location>
        <begin position="6"/>
        <end position="154"/>
    </location>
</feature>
<dbReference type="PANTHER" id="PTHR30543">
    <property type="entry name" value="CHROMATE REDUCTASE"/>
    <property type="match status" value="1"/>
</dbReference>
<evidence type="ECO:0000259" key="1">
    <source>
        <dbReference type="Pfam" id="PF03358"/>
    </source>
</evidence>
<protein>
    <submittedName>
        <fullName evidence="2">NAD(P)H dehydrogenase</fullName>
    </submittedName>
</protein>
<dbReference type="AlphaFoldDB" id="A0A0T5VN01"/>
<dbReference type="Proteomes" id="UP000051950">
    <property type="component" value="Unassembled WGS sequence"/>
</dbReference>